<evidence type="ECO:0008006" key="5">
    <source>
        <dbReference type="Google" id="ProtNLM"/>
    </source>
</evidence>
<reference evidence="3 4" key="1">
    <citation type="submission" date="2015-10" db="EMBL/GenBank/DDBJ databases">
        <title>Genome sequencing and analysis of members of genus Stenotrophomonas.</title>
        <authorList>
            <person name="Patil P.P."/>
            <person name="Midha S."/>
            <person name="Patil P.B."/>
        </authorList>
    </citation>
    <scope>NUCLEOTIDE SEQUENCE [LARGE SCALE GENOMIC DNA]</scope>
    <source>
        <strain evidence="3 4">JCM 16536</strain>
    </source>
</reference>
<dbReference type="InterPro" id="IPR006431">
    <property type="entry name" value="Phage_tape_meas_C"/>
</dbReference>
<organism evidence="3 4">
    <name type="scientific">Stenotrophomonas panacihumi</name>
    <dbReference type="NCBI Taxonomy" id="676599"/>
    <lineage>
        <taxon>Bacteria</taxon>
        <taxon>Pseudomonadati</taxon>
        <taxon>Pseudomonadota</taxon>
        <taxon>Gammaproteobacteria</taxon>
        <taxon>Lysobacterales</taxon>
        <taxon>Lysobacteraceae</taxon>
        <taxon>Stenotrophomonas</taxon>
    </lineage>
</organism>
<dbReference type="EMBL" id="LLXU01000035">
    <property type="protein sequence ID" value="KRG47340.1"/>
    <property type="molecule type" value="Genomic_DNA"/>
</dbReference>
<evidence type="ECO:0000313" key="4">
    <source>
        <dbReference type="Proteomes" id="UP000051802"/>
    </source>
</evidence>
<evidence type="ECO:0000259" key="2">
    <source>
        <dbReference type="Pfam" id="PF09718"/>
    </source>
</evidence>
<evidence type="ECO:0000259" key="1">
    <source>
        <dbReference type="Pfam" id="PF06791"/>
    </source>
</evidence>
<dbReference type="Proteomes" id="UP000051802">
    <property type="component" value="Unassembled WGS sequence"/>
</dbReference>
<comment type="caution">
    <text evidence="3">The sequence shown here is derived from an EMBL/GenBank/DDBJ whole genome shotgun (WGS) entry which is preliminary data.</text>
</comment>
<proteinExistence type="predicted"/>
<dbReference type="NCBIfam" id="TIGR01541">
    <property type="entry name" value="tape_meas_lam_C"/>
    <property type="match status" value="1"/>
</dbReference>
<keyword evidence="4" id="KW-1185">Reference proteome</keyword>
<dbReference type="Pfam" id="PF09718">
    <property type="entry name" value="Tape_meas_lam_C"/>
    <property type="match status" value="1"/>
</dbReference>
<dbReference type="Pfam" id="PF06791">
    <property type="entry name" value="TMP_2"/>
    <property type="match status" value="1"/>
</dbReference>
<feature type="domain" description="Bacteriophage tail tape measure N-terminal" evidence="1">
    <location>
        <begin position="327"/>
        <end position="478"/>
    </location>
</feature>
<dbReference type="AlphaFoldDB" id="A0A0R0AQ13"/>
<sequence>MDIAELGYKVDSSGLVEGTKALDQNAEAAERAGGAAERLERDFQSLSRTIERSSGALGDRLGGALDRIGAGTGAAVSELQALNRAQESILAVLTLLQEKAAGASGAISGVGEAAKRASVDVSAATTASQQMERQLAEQDARYRSVAQRAVEYAESMRGANLSDRALAEAERLAAAGIDLKASATARMASEQDQMIARARALQAAEERTQRDARAAALATEAQELNLKKLLGQINPTVAALDRLADQEDRLSKARDLGLINPQVFQQYQQRLETTRAATLNAGKASDATTGSLGRLNLQSIEAQQSIATLARSLASGEWGTAQSSITSLTARTGALGAVFSATGIAITGILAAVVGFAAATYSSEKELDGYNQALLATGGAVGMTAGELRSLSDGLGKATGRYSDAQKAVQALAASGKLTGDALANAAAAAVDLAQLTGQSVESAAKDLEGVAKAPAKGLLDLDEKYNFLTASVYEHVKALEEQGRETDAVAAATAAAEQEFQKRAEEMKRQTQELTGYVGDLRAQWAQFTNELKGLVNPTLDLQLADLQSKLAALEGGSFAPRYLIPGQRDQDIASLRQQIELVKQMKSDQQDLAKGDAYATELRKQGVDAYVQIDGVLTRAKTSSEKLEESTRKLVQQYKALQVANPGSDLLKGVTFGADGSVSGGTFDRALAQLQKDSQKGQARARANADGNASDSLLASIERQITANNQLAESGEKVTASDRLVIQAQQMLDDSTNTMTRSQREALKAALPLLEASAEKAKLSQQTQKDLAAEAALTERLAQLEKQRQEQADVDLMGIGRGADATQMLQRQLDIQRQYLREQEKLDKAQRDPNTALTASEYQKQQALLQDSLNRSLEIERDYQQRRSAMLSDWRTGATRAWEDYAAAAANASDQAASALTNGLSAAEDAFVQFVKTGKLSFKSLADSIIADLARIAAKQAISGIVSGIASYFGGGAMSGVSSTYSAQSFGNNTGWLNSGAGYSFGGGRAAGGPVSQSSIYEVGEQNQPELLSAGGKSYLIPGNDGRVIPMASGTGSQPGGMQPTINVTVYGAPDGATATAKKNDSGGFDIDVMLQQVKGAVADDIASGGQIAQAGKSRFGWKETV</sequence>
<name>A0A0R0AQ13_9GAMM</name>
<dbReference type="OrthoDB" id="6058417at2"/>
<dbReference type="RefSeq" id="WP_057643350.1">
    <property type="nucleotide sequence ID" value="NZ_LLXU01000035.1"/>
</dbReference>
<dbReference type="STRING" id="676599.ARC20_03145"/>
<evidence type="ECO:0000313" key="3">
    <source>
        <dbReference type="EMBL" id="KRG47340.1"/>
    </source>
</evidence>
<feature type="domain" description="Bacteriophage tail tape measure C-terminal" evidence="2">
    <location>
        <begin position="875"/>
        <end position="948"/>
    </location>
</feature>
<dbReference type="InterPro" id="IPR009628">
    <property type="entry name" value="Phage_tape_measure_N"/>
</dbReference>
<protein>
    <recommendedName>
        <fullName evidence="5">Phage tail tape measure protein</fullName>
    </recommendedName>
</protein>
<gene>
    <name evidence="3" type="ORF">ARC20_03145</name>
</gene>
<accession>A0A0R0AQ13</accession>